<feature type="region of interest" description="Disordered" evidence="8">
    <location>
        <begin position="33"/>
        <end position="67"/>
    </location>
</feature>
<comment type="catalytic activity">
    <reaction evidence="1">
        <text>Endohydrolysis of (1-&gt;4)-beta-D-glucosidic linkages in cellulose, lichenin and cereal beta-D-glucans.</text>
        <dbReference type="EC" id="3.2.1.4"/>
    </reaction>
</comment>
<keyword evidence="6" id="KW-0326">Glycosidase</keyword>
<keyword evidence="7" id="KW-0624">Polysaccharide degradation</keyword>
<comment type="caution">
    <text evidence="9">The sequence shown here is derived from an EMBL/GenBank/DDBJ whole genome shotgun (WGS) entry which is preliminary data.</text>
</comment>
<dbReference type="GO" id="GO:0008810">
    <property type="term" value="F:cellulase activity"/>
    <property type="evidence" value="ECO:0007669"/>
    <property type="project" value="UniProtKB-EC"/>
</dbReference>
<dbReference type="Proteomes" id="UP000613011">
    <property type="component" value="Unassembled WGS sequence"/>
</dbReference>
<feature type="compositionally biased region" description="Low complexity" evidence="8">
    <location>
        <begin position="33"/>
        <end position="65"/>
    </location>
</feature>
<dbReference type="EMBL" id="JAEQNA010000001">
    <property type="protein sequence ID" value="MBL0419951.1"/>
    <property type="molecule type" value="Genomic_DNA"/>
</dbReference>
<dbReference type="SUPFAM" id="SSF48208">
    <property type="entry name" value="Six-hairpin glycosidases"/>
    <property type="match status" value="1"/>
</dbReference>
<evidence type="ECO:0000313" key="9">
    <source>
        <dbReference type="EMBL" id="MBL0419951.1"/>
    </source>
</evidence>
<dbReference type="EC" id="3.2.1.4" evidence="3"/>
<reference evidence="9" key="1">
    <citation type="submission" date="2021-01" db="EMBL/GenBank/DDBJ databases">
        <title>Ramlibacter sp. strain AW1 16S ribosomal RNA gene Genome sequencing and assembly.</title>
        <authorList>
            <person name="Kang M."/>
        </authorList>
    </citation>
    <scope>NUCLEOTIDE SEQUENCE</scope>
    <source>
        <strain evidence="9">AW1</strain>
    </source>
</reference>
<evidence type="ECO:0000256" key="8">
    <source>
        <dbReference type="SAM" id="MobiDB-lite"/>
    </source>
</evidence>
<dbReference type="GO" id="GO:0030245">
    <property type="term" value="P:cellulose catabolic process"/>
    <property type="evidence" value="ECO:0007669"/>
    <property type="project" value="UniProtKB-KW"/>
</dbReference>
<accession>A0A936ZPA8</accession>
<proteinExistence type="inferred from homology"/>
<dbReference type="Pfam" id="PF01270">
    <property type="entry name" value="Glyco_hydro_8"/>
    <property type="match status" value="1"/>
</dbReference>
<dbReference type="Gene3D" id="1.50.10.10">
    <property type="match status" value="1"/>
</dbReference>
<evidence type="ECO:0000256" key="2">
    <source>
        <dbReference type="ARBA" id="ARBA00009209"/>
    </source>
</evidence>
<evidence type="ECO:0000256" key="7">
    <source>
        <dbReference type="ARBA" id="ARBA00023326"/>
    </source>
</evidence>
<dbReference type="AlphaFoldDB" id="A0A936ZPA8"/>
<evidence type="ECO:0000256" key="5">
    <source>
        <dbReference type="ARBA" id="ARBA00023001"/>
    </source>
</evidence>
<evidence type="ECO:0000256" key="6">
    <source>
        <dbReference type="ARBA" id="ARBA00023295"/>
    </source>
</evidence>
<gene>
    <name evidence="9" type="ORF">JI739_06285</name>
</gene>
<evidence type="ECO:0000313" key="10">
    <source>
        <dbReference type="Proteomes" id="UP000613011"/>
    </source>
</evidence>
<evidence type="ECO:0000256" key="4">
    <source>
        <dbReference type="ARBA" id="ARBA00022801"/>
    </source>
</evidence>
<organism evidence="9 10">
    <name type="scientific">Ramlibacter aurantiacus</name>
    <dbReference type="NCBI Taxonomy" id="2801330"/>
    <lineage>
        <taxon>Bacteria</taxon>
        <taxon>Pseudomonadati</taxon>
        <taxon>Pseudomonadota</taxon>
        <taxon>Betaproteobacteria</taxon>
        <taxon>Burkholderiales</taxon>
        <taxon>Comamonadaceae</taxon>
        <taxon>Ramlibacter</taxon>
    </lineage>
</organism>
<protein>
    <recommendedName>
        <fullName evidence="3">cellulase</fullName>
        <ecNumber evidence="3">3.2.1.4</ecNumber>
    </recommendedName>
</protein>
<keyword evidence="4" id="KW-0378">Hydrolase</keyword>
<dbReference type="PRINTS" id="PR00735">
    <property type="entry name" value="GLHYDRLASE8"/>
</dbReference>
<dbReference type="InterPro" id="IPR002037">
    <property type="entry name" value="Glyco_hydro_8"/>
</dbReference>
<dbReference type="RefSeq" id="WP_201682949.1">
    <property type="nucleotide sequence ID" value="NZ_JAEQNA010000001.1"/>
</dbReference>
<dbReference type="InterPro" id="IPR008928">
    <property type="entry name" value="6-hairpin_glycosidase_sf"/>
</dbReference>
<name>A0A936ZPA8_9BURK</name>
<sequence>MRRRLFLQSGSSAAVALALQACGGGGGGDPKLAADLAPAAEPTPGPATQAVAAPAAETTAAPAPTKGYPFGSRLERYKFGIQPNHVSQEQMDHTIKSLYDRWKRENVVDVPTVPGGKAVKFGNSTSYLTVSEGMGMGMVLVVLMEGHDPQAREVFDGLLTTVRARPAYSIPDQRARPWLMDWRLVRDGSSTDAAGGGWNAMDGDQDIAMALLMADRQWGSDGKWNYLQEGINTIHAMKYWNMKEDGTTKGLPRSHVSRTSDYMIGHFRAYKKATGDALWDRAVDRSYELINLMQTRFAPGTGLMPDFIIHTDTASPIPSPGGYGDFVDTEGYYYANAQRNPWRYGTDYVCSGDERWKNVLNKLMAFIKQDTGGDPARVSAGYHLNGYAMSRAYSPKGMIGPLLCGAMVDPAHQEFLNRLWTWNTENFTTLYYDSELQLIPLIVASGNWWRP</sequence>
<comment type="similarity">
    <text evidence="2">Belongs to the glycosyl hydrolase 8 (cellulase D) family.</text>
</comment>
<keyword evidence="10" id="KW-1185">Reference proteome</keyword>
<keyword evidence="5" id="KW-0136">Cellulose degradation</keyword>
<dbReference type="PROSITE" id="PS51257">
    <property type="entry name" value="PROKAR_LIPOPROTEIN"/>
    <property type="match status" value="1"/>
</dbReference>
<evidence type="ECO:0000256" key="3">
    <source>
        <dbReference type="ARBA" id="ARBA00012601"/>
    </source>
</evidence>
<dbReference type="InterPro" id="IPR012341">
    <property type="entry name" value="6hp_glycosidase-like_sf"/>
</dbReference>
<evidence type="ECO:0000256" key="1">
    <source>
        <dbReference type="ARBA" id="ARBA00000966"/>
    </source>
</evidence>
<keyword evidence="7" id="KW-0119">Carbohydrate metabolism</keyword>